<dbReference type="AlphaFoldDB" id="G8BVD1"/>
<dbReference type="Pfam" id="PF00248">
    <property type="entry name" value="Aldo_ket_red"/>
    <property type="match status" value="1"/>
</dbReference>
<dbReference type="PROSITE" id="PS00798">
    <property type="entry name" value="ALDOKETO_REDUCTASE_1"/>
    <property type="match status" value="1"/>
</dbReference>
<evidence type="ECO:0000256" key="2">
    <source>
        <dbReference type="PIRSR" id="PIRSR000097-1"/>
    </source>
</evidence>
<dbReference type="PRINTS" id="PR00069">
    <property type="entry name" value="ALDKETRDTASE"/>
</dbReference>
<dbReference type="Gene3D" id="3.20.20.100">
    <property type="entry name" value="NADP-dependent oxidoreductase domain"/>
    <property type="match status" value="1"/>
</dbReference>
<organism evidence="6 7">
    <name type="scientific">Tetrapisispora phaffii (strain ATCC 24235 / CBS 4417 / NBRC 1672 / NRRL Y-8282 / UCD 70-5)</name>
    <name type="common">Yeast</name>
    <name type="synonym">Fabospora phaffii</name>
    <dbReference type="NCBI Taxonomy" id="1071381"/>
    <lineage>
        <taxon>Eukaryota</taxon>
        <taxon>Fungi</taxon>
        <taxon>Dikarya</taxon>
        <taxon>Ascomycota</taxon>
        <taxon>Saccharomycotina</taxon>
        <taxon>Saccharomycetes</taxon>
        <taxon>Saccharomycetales</taxon>
        <taxon>Saccharomycetaceae</taxon>
        <taxon>Tetrapisispora</taxon>
    </lineage>
</organism>
<evidence type="ECO:0000256" key="3">
    <source>
        <dbReference type="PIRSR" id="PIRSR000097-2"/>
    </source>
</evidence>
<feature type="active site" description="Proton donor" evidence="2">
    <location>
        <position position="56"/>
    </location>
</feature>
<dbReference type="GO" id="GO:0016616">
    <property type="term" value="F:oxidoreductase activity, acting on the CH-OH group of donors, NAD or NADP as acceptor"/>
    <property type="evidence" value="ECO:0007669"/>
    <property type="project" value="UniProtKB-ARBA"/>
</dbReference>
<dbReference type="OMA" id="KLWGTEQ"/>
<dbReference type="FunFam" id="3.20.20.100:FF:000002">
    <property type="entry name" value="2,5-diketo-D-gluconic acid reductase A"/>
    <property type="match status" value="1"/>
</dbReference>
<protein>
    <recommendedName>
        <fullName evidence="5">NADP-dependent oxidoreductase domain-containing protein</fullName>
    </recommendedName>
</protein>
<dbReference type="SUPFAM" id="SSF51430">
    <property type="entry name" value="NAD(P)-linked oxidoreductase"/>
    <property type="match status" value="1"/>
</dbReference>
<feature type="domain" description="NADP-dependent oxidoreductase" evidence="5">
    <location>
        <begin position="24"/>
        <end position="290"/>
    </location>
</feature>
<feature type="binding site" evidence="3">
    <location>
        <position position="112"/>
    </location>
    <ligand>
        <name>substrate</name>
    </ligand>
</feature>
<keyword evidence="1" id="KW-0560">Oxidoreductase</keyword>
<dbReference type="PROSITE" id="PS00062">
    <property type="entry name" value="ALDOKETO_REDUCTASE_2"/>
    <property type="match status" value="1"/>
</dbReference>
<dbReference type="KEGG" id="tpf:TPHA_0G00210"/>
<evidence type="ECO:0000256" key="1">
    <source>
        <dbReference type="ARBA" id="ARBA00023002"/>
    </source>
</evidence>
<evidence type="ECO:0000259" key="5">
    <source>
        <dbReference type="Pfam" id="PF00248"/>
    </source>
</evidence>
<dbReference type="STRING" id="1071381.G8BVD1"/>
<sequence>MSVTAKNCDITYAIGKDTKIPAVALGTWKAAPNEVYTAVLEALKAGYRHIDGAAIYCNEEEVGKAIRDSGIPRKDIFVTTKLWGTEQRNPLRALDSSLKRLGLDYVDLYLMHWPVALKADSITDNDLLTIPKLPSGKTDIDIENWNFIKTWELMQELPTSKAKAIGVSNFSINNLNELLAAPTTKTIPAANQFEIHPLLPQNELIKYCQDKKIIVEAYCPLGGSNVPLVTNPVITEIATKLGVNAGQLLISWGIQRGYVVLPKSVRKERIVTNFQTITIPAEEFEKMNNLTKEFGVQRSVNIDFSPFPTYQ</sequence>
<proteinExistence type="predicted"/>
<dbReference type="RefSeq" id="XP_003686293.1">
    <property type="nucleotide sequence ID" value="XM_003686245.1"/>
</dbReference>
<dbReference type="GeneID" id="11535835"/>
<evidence type="ECO:0000313" key="6">
    <source>
        <dbReference type="EMBL" id="CCE63859.1"/>
    </source>
</evidence>
<feature type="site" description="Lowers pKa of active site Tyr" evidence="4">
    <location>
        <position position="81"/>
    </location>
</feature>
<gene>
    <name evidence="6" type="primary">TPHA0G00210</name>
    <name evidence="6" type="ordered locus">TPHA_0G00210</name>
</gene>
<dbReference type="HOGENOM" id="CLU_023205_0_0_1"/>
<evidence type="ECO:0000256" key="4">
    <source>
        <dbReference type="PIRSR" id="PIRSR000097-3"/>
    </source>
</evidence>
<dbReference type="InterPro" id="IPR036812">
    <property type="entry name" value="NAD(P)_OxRdtase_dom_sf"/>
</dbReference>
<dbReference type="InterPro" id="IPR018170">
    <property type="entry name" value="Aldo/ket_reductase_CS"/>
</dbReference>
<dbReference type="PANTHER" id="PTHR11732">
    <property type="entry name" value="ALDO/KETO REDUCTASE"/>
    <property type="match status" value="1"/>
</dbReference>
<dbReference type="InterPro" id="IPR023210">
    <property type="entry name" value="NADP_OxRdtase_dom"/>
</dbReference>
<keyword evidence="7" id="KW-1185">Reference proteome</keyword>
<dbReference type="OrthoDB" id="416253at2759"/>
<reference evidence="6 7" key="1">
    <citation type="journal article" date="2011" name="Proc. Natl. Acad. Sci. U.S.A.">
        <title>Evolutionary erosion of yeast sex chromosomes by mating-type switching accidents.</title>
        <authorList>
            <person name="Gordon J.L."/>
            <person name="Armisen D."/>
            <person name="Proux-Wera E."/>
            <person name="Oheigeartaigh S.S."/>
            <person name="Byrne K.P."/>
            <person name="Wolfe K.H."/>
        </authorList>
    </citation>
    <scope>NUCLEOTIDE SEQUENCE [LARGE SCALE GENOMIC DNA]</scope>
    <source>
        <strain evidence="7">ATCC 24235 / CBS 4417 / NBRC 1672 / NRRL Y-8282 / UCD 70-5</strain>
    </source>
</reference>
<name>G8BVD1_TETPH</name>
<dbReference type="EMBL" id="HE612862">
    <property type="protein sequence ID" value="CCE63859.1"/>
    <property type="molecule type" value="Genomic_DNA"/>
</dbReference>
<evidence type="ECO:0000313" key="7">
    <source>
        <dbReference type="Proteomes" id="UP000005666"/>
    </source>
</evidence>
<dbReference type="eggNOG" id="KOG1577">
    <property type="taxonomic scope" value="Eukaryota"/>
</dbReference>
<accession>G8BVD1</accession>
<dbReference type="Proteomes" id="UP000005666">
    <property type="component" value="Chromosome 7"/>
</dbReference>
<dbReference type="PIRSF" id="PIRSF000097">
    <property type="entry name" value="AKR"/>
    <property type="match status" value="1"/>
</dbReference>
<dbReference type="InterPro" id="IPR020471">
    <property type="entry name" value="AKR"/>
</dbReference>